<organism evidence="1 2">
    <name type="scientific">Tetrahymena thermophila (strain SB210)</name>
    <dbReference type="NCBI Taxonomy" id="312017"/>
    <lineage>
        <taxon>Eukaryota</taxon>
        <taxon>Sar</taxon>
        <taxon>Alveolata</taxon>
        <taxon>Ciliophora</taxon>
        <taxon>Intramacronucleata</taxon>
        <taxon>Oligohymenophorea</taxon>
        <taxon>Hymenostomatida</taxon>
        <taxon>Tetrahymenina</taxon>
        <taxon>Tetrahymenidae</taxon>
        <taxon>Tetrahymena</taxon>
    </lineage>
</organism>
<gene>
    <name evidence="1" type="ORF">TTHERM_00652600</name>
</gene>
<dbReference type="EMBL" id="GG662720">
    <property type="protein sequence ID" value="EAR93666.2"/>
    <property type="molecule type" value="Genomic_DNA"/>
</dbReference>
<name>Q23B18_TETTS</name>
<dbReference type="AlphaFoldDB" id="Q23B18"/>
<sequence length="204" mass="23532">MCSLFQGIKLNIFTVNIITKQSINCPALTIVIEDQVEIQLNLKSTYWNYKLLLSQNGEQSAGREIKLIVVQIPKVYKRHSGKQPKNCNPLTKPYKLQTPRNIEINCNKLVKFSVLLCISTKINNIIKDLTINPKSIQNKKKYPTYLGISYKYPQRNKQIITKASYAIVIMYDAKKRISNLGFQKSFKLNRITESILKSNLYLCL</sequence>
<dbReference type="KEGG" id="tet:TTHERM_00652600"/>
<dbReference type="Proteomes" id="UP000009168">
    <property type="component" value="Unassembled WGS sequence"/>
</dbReference>
<evidence type="ECO:0000313" key="1">
    <source>
        <dbReference type="EMBL" id="EAR93666.2"/>
    </source>
</evidence>
<accession>Q23B18</accession>
<evidence type="ECO:0000313" key="2">
    <source>
        <dbReference type="Proteomes" id="UP000009168"/>
    </source>
</evidence>
<dbReference type="InParanoid" id="Q23B18"/>
<keyword evidence="2" id="KW-1185">Reference proteome</keyword>
<dbReference type="RefSeq" id="XP_001013911.2">
    <property type="nucleotide sequence ID" value="XM_001013911.2"/>
</dbReference>
<dbReference type="HOGENOM" id="CLU_2390900_0_0_1"/>
<reference evidence="2" key="1">
    <citation type="journal article" date="2006" name="PLoS Biol.">
        <title>Macronuclear genome sequence of the ciliate Tetrahymena thermophila, a model eukaryote.</title>
        <authorList>
            <person name="Eisen J.A."/>
            <person name="Coyne R.S."/>
            <person name="Wu M."/>
            <person name="Wu D."/>
            <person name="Thiagarajan M."/>
            <person name="Wortman J.R."/>
            <person name="Badger J.H."/>
            <person name="Ren Q."/>
            <person name="Amedeo P."/>
            <person name="Jones K.M."/>
            <person name="Tallon L.J."/>
            <person name="Delcher A.L."/>
            <person name="Salzberg S.L."/>
            <person name="Silva J.C."/>
            <person name="Haas B.J."/>
            <person name="Majoros W.H."/>
            <person name="Farzad M."/>
            <person name="Carlton J.M."/>
            <person name="Smith R.K. Jr."/>
            <person name="Garg J."/>
            <person name="Pearlman R.E."/>
            <person name="Karrer K.M."/>
            <person name="Sun L."/>
            <person name="Manning G."/>
            <person name="Elde N.C."/>
            <person name="Turkewitz A.P."/>
            <person name="Asai D.J."/>
            <person name="Wilkes D.E."/>
            <person name="Wang Y."/>
            <person name="Cai H."/>
            <person name="Collins K."/>
            <person name="Stewart B.A."/>
            <person name="Lee S.R."/>
            <person name="Wilamowska K."/>
            <person name="Weinberg Z."/>
            <person name="Ruzzo W.L."/>
            <person name="Wloga D."/>
            <person name="Gaertig J."/>
            <person name="Frankel J."/>
            <person name="Tsao C.-C."/>
            <person name="Gorovsky M.A."/>
            <person name="Keeling P.J."/>
            <person name="Waller R.F."/>
            <person name="Patron N.J."/>
            <person name="Cherry J.M."/>
            <person name="Stover N.A."/>
            <person name="Krieger C.J."/>
            <person name="del Toro C."/>
            <person name="Ryder H.F."/>
            <person name="Williamson S.C."/>
            <person name="Barbeau R.A."/>
            <person name="Hamilton E.P."/>
            <person name="Orias E."/>
        </authorList>
    </citation>
    <scope>NUCLEOTIDE SEQUENCE [LARGE SCALE GENOMIC DNA]</scope>
    <source>
        <strain evidence="2">SB210</strain>
    </source>
</reference>
<dbReference type="GeneID" id="7842230"/>
<proteinExistence type="predicted"/>
<protein>
    <submittedName>
        <fullName evidence="1">Uncharacterized protein</fullName>
    </submittedName>
</protein>